<feature type="binding site" evidence="6">
    <location>
        <position position="344"/>
    </location>
    <ligand>
        <name>Ca(2+)</name>
        <dbReference type="ChEBI" id="CHEBI:29108"/>
    </ligand>
</feature>
<dbReference type="SUPFAM" id="SSF56235">
    <property type="entry name" value="N-terminal nucleophile aminohydrolases (Ntn hydrolases)"/>
    <property type="match status" value="1"/>
</dbReference>
<dbReference type="Gene3D" id="1.10.439.10">
    <property type="entry name" value="Penicillin Amidohydrolase, domain 1"/>
    <property type="match status" value="1"/>
</dbReference>
<feature type="binding site" evidence="6">
    <location>
        <position position="472"/>
    </location>
    <ligand>
        <name>Ca(2+)</name>
        <dbReference type="ChEBI" id="CHEBI:29108"/>
    </ligand>
</feature>
<keyword evidence="6" id="KW-0479">Metal-binding</keyword>
<feature type="region of interest" description="Disordered" evidence="7">
    <location>
        <begin position="716"/>
        <end position="735"/>
    </location>
</feature>
<evidence type="ECO:0000256" key="5">
    <source>
        <dbReference type="PIRSR" id="PIRSR001227-1"/>
    </source>
</evidence>
<keyword evidence="2" id="KW-0378">Hydrolase</keyword>
<dbReference type="GO" id="GO:0017000">
    <property type="term" value="P:antibiotic biosynthetic process"/>
    <property type="evidence" value="ECO:0007669"/>
    <property type="project" value="InterPro"/>
</dbReference>
<organism evidence="9 10">
    <name type="scientific">Alkalisalibacterium limincola</name>
    <dbReference type="NCBI Taxonomy" id="2699169"/>
    <lineage>
        <taxon>Bacteria</taxon>
        <taxon>Pseudomonadati</taxon>
        <taxon>Pseudomonadota</taxon>
        <taxon>Gammaproteobacteria</taxon>
        <taxon>Lysobacterales</taxon>
        <taxon>Lysobacteraceae</taxon>
        <taxon>Alkalisalibacterium</taxon>
    </lineage>
</organism>
<dbReference type="Gene3D" id="3.60.20.10">
    <property type="entry name" value="Glutamine Phosphoribosylpyrophosphate, subunit 1, domain 1"/>
    <property type="match status" value="1"/>
</dbReference>
<feature type="binding site" evidence="6">
    <location>
        <position position="341"/>
    </location>
    <ligand>
        <name>Ca(2+)</name>
        <dbReference type="ChEBI" id="CHEBI:29108"/>
    </ligand>
</feature>
<evidence type="ECO:0000313" key="10">
    <source>
        <dbReference type="Proteomes" id="UP000321248"/>
    </source>
</evidence>
<feature type="binding site" evidence="6">
    <location>
        <position position="191"/>
    </location>
    <ligand>
        <name>Ca(2+)</name>
        <dbReference type="ChEBI" id="CHEBI:29108"/>
    </ligand>
</feature>
<keyword evidence="6" id="KW-0106">Calcium</keyword>
<dbReference type="InterPro" id="IPR043146">
    <property type="entry name" value="Penicillin_amidase_N_B-knob"/>
</dbReference>
<comment type="subunit">
    <text evidence="4">Heterodimer of an alpha subunit and a beta subunit processed from the same precursor.</text>
</comment>
<evidence type="ECO:0000256" key="3">
    <source>
        <dbReference type="ARBA" id="ARBA00023145"/>
    </source>
</evidence>
<protein>
    <submittedName>
        <fullName evidence="9">Penicillin acylase family protein</fullName>
    </submittedName>
</protein>
<comment type="similarity">
    <text evidence="1">Belongs to the peptidase S45 family.</text>
</comment>
<feature type="transmembrane region" description="Helical" evidence="8">
    <location>
        <begin position="7"/>
        <end position="30"/>
    </location>
</feature>
<dbReference type="Gene3D" id="1.10.1400.10">
    <property type="match status" value="1"/>
</dbReference>
<proteinExistence type="inferred from homology"/>
<evidence type="ECO:0000313" key="9">
    <source>
        <dbReference type="EMBL" id="TXK62145.1"/>
    </source>
</evidence>
<dbReference type="RefSeq" id="WP_147891938.1">
    <property type="nucleotide sequence ID" value="NZ_VRTS01000006.1"/>
</dbReference>
<gene>
    <name evidence="9" type="ORF">FU658_09955</name>
</gene>
<evidence type="ECO:0000256" key="8">
    <source>
        <dbReference type="SAM" id="Phobius"/>
    </source>
</evidence>
<dbReference type="CDD" id="cd03747">
    <property type="entry name" value="Ntn_PGA_like"/>
    <property type="match status" value="1"/>
</dbReference>
<keyword evidence="3" id="KW-0865">Zymogen</keyword>
<dbReference type="EMBL" id="VRTS01000006">
    <property type="protein sequence ID" value="TXK62145.1"/>
    <property type="molecule type" value="Genomic_DNA"/>
</dbReference>
<keyword evidence="8" id="KW-0472">Membrane</keyword>
<dbReference type="InterPro" id="IPR029055">
    <property type="entry name" value="Ntn_hydrolases_N"/>
</dbReference>
<dbReference type="InterPro" id="IPR043147">
    <property type="entry name" value="Penicillin_amidase_A-knob"/>
</dbReference>
<comment type="caution">
    <text evidence="9">The sequence shown here is derived from an EMBL/GenBank/DDBJ whole genome shotgun (WGS) entry which is preliminary data.</text>
</comment>
<dbReference type="InterPro" id="IPR023343">
    <property type="entry name" value="Penicillin_amidase_dom1"/>
</dbReference>
<evidence type="ECO:0000256" key="7">
    <source>
        <dbReference type="SAM" id="MobiDB-lite"/>
    </source>
</evidence>
<dbReference type="PANTHER" id="PTHR34218">
    <property type="entry name" value="PEPTIDASE S45 PENICILLIN AMIDASE"/>
    <property type="match status" value="1"/>
</dbReference>
<dbReference type="PANTHER" id="PTHR34218:SF4">
    <property type="entry name" value="ACYL-HOMOSERINE LACTONE ACYLASE QUIP"/>
    <property type="match status" value="1"/>
</dbReference>
<dbReference type="AlphaFoldDB" id="A0A5C8KRR0"/>
<dbReference type="InterPro" id="IPR002692">
    <property type="entry name" value="S45"/>
</dbReference>
<dbReference type="Proteomes" id="UP000321248">
    <property type="component" value="Unassembled WGS sequence"/>
</dbReference>
<evidence type="ECO:0000256" key="6">
    <source>
        <dbReference type="PIRSR" id="PIRSR001227-2"/>
    </source>
</evidence>
<comment type="cofactor">
    <cofactor evidence="6">
        <name>Ca(2+)</name>
        <dbReference type="ChEBI" id="CHEBI:29108"/>
    </cofactor>
    <text evidence="6">Binds 1 Ca(2+) ion per dimer.</text>
</comment>
<dbReference type="GO" id="GO:0016811">
    <property type="term" value="F:hydrolase activity, acting on carbon-nitrogen (but not peptide) bonds, in linear amides"/>
    <property type="evidence" value="ECO:0007669"/>
    <property type="project" value="InterPro"/>
</dbReference>
<reference evidence="9 10" key="1">
    <citation type="submission" date="2019-08" db="EMBL/GenBank/DDBJ databases">
        <authorList>
            <person name="Karlyshev A.V."/>
        </authorList>
    </citation>
    <scope>NUCLEOTIDE SEQUENCE [LARGE SCALE GENOMIC DNA]</scope>
    <source>
        <strain evidence="9 10">Alg18-2.2</strain>
    </source>
</reference>
<name>A0A5C8KRR0_9GAMM</name>
<keyword evidence="8" id="KW-0812">Transmembrane</keyword>
<keyword evidence="8" id="KW-1133">Transmembrane helix</keyword>
<accession>A0A5C8KRR0</accession>
<evidence type="ECO:0000256" key="4">
    <source>
        <dbReference type="ARBA" id="ARBA00038735"/>
    </source>
</evidence>
<dbReference type="InterPro" id="IPR014395">
    <property type="entry name" value="Pen/GL7ACA/AHL_acylase"/>
</dbReference>
<dbReference type="OrthoDB" id="9760084at2"/>
<evidence type="ECO:0000256" key="1">
    <source>
        <dbReference type="ARBA" id="ARBA00006586"/>
    </source>
</evidence>
<feature type="active site" description="Nucleophile" evidence="5">
    <location>
        <position position="262"/>
    </location>
</feature>
<keyword evidence="10" id="KW-1185">Reference proteome</keyword>
<dbReference type="PIRSF" id="PIRSF001227">
    <property type="entry name" value="Pen_acylase"/>
    <property type="match status" value="1"/>
</dbReference>
<dbReference type="Gene3D" id="2.30.120.10">
    <property type="match status" value="1"/>
</dbReference>
<evidence type="ECO:0000256" key="2">
    <source>
        <dbReference type="ARBA" id="ARBA00022801"/>
    </source>
</evidence>
<dbReference type="Pfam" id="PF01804">
    <property type="entry name" value="Penicil_amidase"/>
    <property type="match status" value="1"/>
</dbReference>
<dbReference type="GO" id="GO:0046872">
    <property type="term" value="F:metal ion binding"/>
    <property type="evidence" value="ECO:0007669"/>
    <property type="project" value="UniProtKB-KW"/>
</dbReference>
<sequence length="801" mass="87111">MAGFVRIGAWLMAGLVALALLALLVGWMWMRASLPLLDGPLVLPGLQGEAQVERDADGTVTISAGSESDAMRVLGFVHAQERYFEMDLMRRSAAGELAALVGAPALPVDRRVRVHRMRARVEHLYAQASAHERELLEAYAEGANSGLDALRARPWAYGLLRTRPEPWRPEDALLVGYAMFFDLQDSDNRREWSLLQARRHLGADALELLTRDGSHWDAPLQGTERELLDVARVVDLLGPVHALHAAGEARLADDEDPPVKGSNNFAVAGTLTRDGRALVADDMHLGLRAPNIWFRAQLRYPAADAPGGQVDVGGVTLPGLPGVVVGSTGHVAWGFTNSYGDYHDFVRVHWVDREAGRYRVPGGEDGVTRHREELAVLGGAPEVLEVVETRWGPVLHDDLDDTSLALAWTAHRAGSLDLGLLRMTRAADLDAALDIANRAGVPVQNAVIGDRSGRIGWTLMGRLPRRVGDCDPLQALDPVMDGCDWDGWLEPDEVPRILDPGSARLWTANSRVVDGVDLPRVGDGGYDLGARQRQIRDALLARDVFEEADLLAIQLDHRAVFLETWWQLLRELIAEAGPGHLGLQALEPATRHWEGEARAYAVAYPLVRAFRAEVIRLVLDTILAPVREAEGEDFLPPRVPQAEAFVWPLASIRPEAWVPSGHASWLEAFDAAALKVAEEAGGSGAVGTRSWGERNTARIRHPLAGALPAPLARRLSMPAQPLPGDSHLPRAQGPSFGASQRMVVAPGHEEHGVLHMPGGQSGHPLSPFWGSGHEEWVQGRASPFLPGEPKHRLVLSPAANL</sequence>